<dbReference type="Pfam" id="PF12849">
    <property type="entry name" value="PBP_like_2"/>
    <property type="match status" value="1"/>
</dbReference>
<keyword evidence="1" id="KW-0732">Signal</keyword>
<proteinExistence type="predicted"/>
<dbReference type="Gene3D" id="3.40.190.10">
    <property type="entry name" value="Periplasmic binding protein-like II"/>
    <property type="match status" value="1"/>
</dbReference>
<evidence type="ECO:0000256" key="1">
    <source>
        <dbReference type="ARBA" id="ARBA00022729"/>
    </source>
</evidence>
<dbReference type="OrthoDB" id="3636760at2"/>
<dbReference type="PANTHER" id="PTHR30570:SF1">
    <property type="entry name" value="PHOSPHATE-BINDING PROTEIN PSTS"/>
    <property type="match status" value="1"/>
</dbReference>
<dbReference type="Proteomes" id="UP000253094">
    <property type="component" value="Unassembled WGS sequence"/>
</dbReference>
<comment type="caution">
    <text evidence="3">The sequence shown here is derived from an EMBL/GenBank/DDBJ whole genome shotgun (WGS) entry which is preliminary data.</text>
</comment>
<feature type="domain" description="PBP" evidence="2">
    <location>
        <begin position="84"/>
        <end position="327"/>
    </location>
</feature>
<sequence>MSIEISEKKSRLRGLARRVAAIAAVFTSVSLFALPASALPDFSDGHFNFVMTGAGSDTTYFAMQDLDNLFNEAPGCNLTVPPATPQWTCLADTATTVTTENYDHEVATEMFPQGSSAGLRMLCQENDGLSGTLYYSYARSSSAPGSAPSECKNDPNDKLRYVGWAKDAVAIPRWTGGASDGVANLTVAQLKEIFLGTGPGGCNRNWNEFGGGNALIRVNGIQTSSGTYSAWSGFLGGDPNTCVAATGGQVLFENNCTPINTLPAVDRQRSIWALSFGKYTTGEADCSPTGTALISVNGIAASPTTIQNGTYQFNRTLFNAYRRGGPAWIQGYVGEAGWICKPNALHSKPTGDPNPGIVNANVDRNWGVAIDQVITANGFVKVNPTGNKCVTFDVN</sequence>
<name>A0A367FMT5_9ACTN</name>
<dbReference type="InterPro" id="IPR024370">
    <property type="entry name" value="PBP_domain"/>
</dbReference>
<dbReference type="PANTHER" id="PTHR30570">
    <property type="entry name" value="PERIPLASMIC PHOSPHATE BINDING COMPONENT OF PHOSPHATE ABC TRANSPORTER"/>
    <property type="match status" value="1"/>
</dbReference>
<evidence type="ECO:0000259" key="2">
    <source>
        <dbReference type="Pfam" id="PF12849"/>
    </source>
</evidence>
<organism evidence="3 4">
    <name type="scientific">Sphaerisporangium album</name>
    <dbReference type="NCBI Taxonomy" id="509200"/>
    <lineage>
        <taxon>Bacteria</taxon>
        <taxon>Bacillati</taxon>
        <taxon>Actinomycetota</taxon>
        <taxon>Actinomycetes</taxon>
        <taxon>Streptosporangiales</taxon>
        <taxon>Streptosporangiaceae</taxon>
        <taxon>Sphaerisporangium</taxon>
    </lineage>
</organism>
<evidence type="ECO:0000313" key="3">
    <source>
        <dbReference type="EMBL" id="RCG30980.1"/>
    </source>
</evidence>
<protein>
    <recommendedName>
        <fullName evidence="2">PBP domain-containing protein</fullName>
    </recommendedName>
</protein>
<dbReference type="SUPFAM" id="SSF53850">
    <property type="entry name" value="Periplasmic binding protein-like II"/>
    <property type="match status" value="1"/>
</dbReference>
<accession>A0A367FMT5</accession>
<dbReference type="AlphaFoldDB" id="A0A367FMT5"/>
<dbReference type="InterPro" id="IPR050811">
    <property type="entry name" value="Phosphate_ABC_transporter"/>
</dbReference>
<gene>
    <name evidence="3" type="ORF">DQ384_13600</name>
</gene>
<keyword evidence="4" id="KW-1185">Reference proteome</keyword>
<dbReference type="EMBL" id="QOIL01000006">
    <property type="protein sequence ID" value="RCG30980.1"/>
    <property type="molecule type" value="Genomic_DNA"/>
</dbReference>
<evidence type="ECO:0000313" key="4">
    <source>
        <dbReference type="Proteomes" id="UP000253094"/>
    </source>
</evidence>
<reference evidence="3 4" key="1">
    <citation type="submission" date="2018-06" db="EMBL/GenBank/DDBJ databases">
        <title>Sphaerisporangium craniellae sp. nov., isolated from a marine sponge in the South China Sea.</title>
        <authorList>
            <person name="Li L."/>
        </authorList>
    </citation>
    <scope>NUCLEOTIDE SEQUENCE [LARGE SCALE GENOMIC DNA]</scope>
    <source>
        <strain evidence="3 4">CCTCC AA 208026</strain>
    </source>
</reference>
<dbReference type="RefSeq" id="WP_114029113.1">
    <property type="nucleotide sequence ID" value="NZ_QOIL01000006.1"/>
</dbReference>